<dbReference type="InterPro" id="IPR027477">
    <property type="entry name" value="Succ_DH/fumarate_Rdtase_cat_sf"/>
</dbReference>
<keyword evidence="16" id="KW-1185">Reference proteome</keyword>
<dbReference type="GO" id="GO:0008734">
    <property type="term" value="F:L-aspartate oxidase activity"/>
    <property type="evidence" value="ECO:0007669"/>
    <property type="project" value="UniProtKB-UniRule"/>
</dbReference>
<feature type="active site" description="Proton acceptor" evidence="11">
    <location>
        <position position="281"/>
    </location>
</feature>
<evidence type="ECO:0000256" key="9">
    <source>
        <dbReference type="ARBA" id="ARBA00048305"/>
    </source>
</evidence>
<evidence type="ECO:0000259" key="13">
    <source>
        <dbReference type="Pfam" id="PF00890"/>
    </source>
</evidence>
<dbReference type="InterPro" id="IPR015939">
    <property type="entry name" value="Fum_Rdtase/Succ_DH_flav-like_C"/>
</dbReference>
<protein>
    <recommendedName>
        <fullName evidence="4 10">L-aspartate oxidase</fullName>
        <ecNumber evidence="4 10">1.4.3.16</ecNumber>
    </recommendedName>
</protein>
<name>A0A1M7XW94_9BACT</name>
<dbReference type="OrthoDB" id="9806724at2"/>
<evidence type="ECO:0000256" key="12">
    <source>
        <dbReference type="RuleBase" id="RU362049"/>
    </source>
</evidence>
<keyword evidence="8 12" id="KW-0560">Oxidoreductase</keyword>
<reference evidence="15 16" key="1">
    <citation type="submission" date="2016-12" db="EMBL/GenBank/DDBJ databases">
        <authorList>
            <person name="Song W.-J."/>
            <person name="Kurnit D.M."/>
        </authorList>
    </citation>
    <scope>NUCLEOTIDE SEQUENCE [LARGE SCALE GENOMIC DNA]</scope>
    <source>
        <strain evidence="15 16">DSM 18488</strain>
    </source>
</reference>
<dbReference type="GO" id="GO:0005737">
    <property type="term" value="C:cytoplasm"/>
    <property type="evidence" value="ECO:0007669"/>
    <property type="project" value="UniProtKB-SubCell"/>
</dbReference>
<dbReference type="PANTHER" id="PTHR42716:SF2">
    <property type="entry name" value="L-ASPARTATE OXIDASE, CHLOROPLASTIC"/>
    <property type="match status" value="1"/>
</dbReference>
<dbReference type="PRINTS" id="PR00368">
    <property type="entry name" value="FADPNR"/>
</dbReference>
<dbReference type="SUPFAM" id="SSF51905">
    <property type="entry name" value="FAD/NAD(P)-binding domain"/>
    <property type="match status" value="1"/>
</dbReference>
<dbReference type="Pfam" id="PF02910">
    <property type="entry name" value="Succ_DH_flav_C"/>
    <property type="match status" value="1"/>
</dbReference>
<keyword evidence="7 12" id="KW-0274">FAD</keyword>
<dbReference type="FunFam" id="1.20.58.100:FF:000002">
    <property type="entry name" value="L-aspartate oxidase"/>
    <property type="match status" value="1"/>
</dbReference>
<organism evidence="15 16">
    <name type="scientific">Desulfopila aestuarii DSM 18488</name>
    <dbReference type="NCBI Taxonomy" id="1121416"/>
    <lineage>
        <taxon>Bacteria</taxon>
        <taxon>Pseudomonadati</taxon>
        <taxon>Thermodesulfobacteriota</taxon>
        <taxon>Desulfobulbia</taxon>
        <taxon>Desulfobulbales</taxon>
        <taxon>Desulfocapsaceae</taxon>
        <taxon>Desulfopila</taxon>
    </lineage>
</organism>
<dbReference type="InterPro" id="IPR037099">
    <property type="entry name" value="Fum_R/Succ_DH_flav-like_C_sf"/>
</dbReference>
<sequence length="548" mass="61133">MNCDFLVVGSGIAGLSFAIRAAEIGTVVIVTKKKEVDCATNLAQGGIAAVLSKDDSFDLHVQDTLKAGAGLCDKSVVKIVVEEGPDRIKELIDIGVGFIRDEEDQNELNLGKEGGHSRRRVAHAYDLTGREIERALLETAKAHPNIKILENRNCIDLILQQNGDYQGSKRCAGAYVLDKDTVHTYLAKSTILCTGGIGKVYLYTTNPDIATGDGVAMAYRAGAKIANMEFVQFHPTCLYHHQAKNFLISEAVRGEGAFLLNSDGQRFMQKYDPDRMELATRDTVARAIDQEMKESGSDCVYLDISHKDGSFLKKRFPTIFARCLELGIDITKMPIPVVPAAHYLCGGVLTDSNGCTSIEGLLALGETSCTGLHGGNRLASNSLLEAIVFAERAFKFCRNNIENWRHIPIQPVDPWQSDKAIDIEEEILINHNWDVLRRTMWNYVGIVRNERRLKLADERVAGMLQEIKQHYLDFRVTPNMIELRNIAIIGHLIIKAALQRPESIGLHYTLDCTEIDDKYQPYWNIFHRKSGESVTPWEAEMDEVKLVI</sequence>
<dbReference type="PIRSF" id="PIRSF000171">
    <property type="entry name" value="SDHA_APRA_LASPO"/>
    <property type="match status" value="1"/>
</dbReference>
<dbReference type="FunFam" id="3.90.700.10:FF:000002">
    <property type="entry name" value="L-aspartate oxidase"/>
    <property type="match status" value="1"/>
</dbReference>
<evidence type="ECO:0000256" key="2">
    <source>
        <dbReference type="ARBA" id="ARBA00004950"/>
    </source>
</evidence>
<evidence type="ECO:0000256" key="3">
    <source>
        <dbReference type="ARBA" id="ARBA00008562"/>
    </source>
</evidence>
<dbReference type="EC" id="1.4.3.16" evidence="4 10"/>
<evidence type="ECO:0000256" key="7">
    <source>
        <dbReference type="ARBA" id="ARBA00022827"/>
    </source>
</evidence>
<dbReference type="AlphaFoldDB" id="A0A1M7XW94"/>
<evidence type="ECO:0000256" key="10">
    <source>
        <dbReference type="NCBIfam" id="TIGR00551"/>
    </source>
</evidence>
<dbReference type="InterPro" id="IPR036188">
    <property type="entry name" value="FAD/NAD-bd_sf"/>
</dbReference>
<gene>
    <name evidence="15" type="ORF">SAMN02745220_00250</name>
</gene>
<dbReference type="InterPro" id="IPR005288">
    <property type="entry name" value="NadB"/>
</dbReference>
<evidence type="ECO:0000256" key="8">
    <source>
        <dbReference type="ARBA" id="ARBA00023002"/>
    </source>
</evidence>
<dbReference type="SUPFAM" id="SSF56425">
    <property type="entry name" value="Succinate dehydrogenase/fumarate reductase flavoprotein, catalytic domain"/>
    <property type="match status" value="1"/>
</dbReference>
<dbReference type="InterPro" id="IPR003953">
    <property type="entry name" value="FAD-dep_OxRdtase_2_FAD-bd"/>
</dbReference>
<dbReference type="Gene3D" id="1.20.58.100">
    <property type="entry name" value="Fumarate reductase/succinate dehydrogenase flavoprotein-like, C-terminal domain"/>
    <property type="match status" value="1"/>
</dbReference>
<dbReference type="UniPathway" id="UPA00253">
    <property type="reaction ID" value="UER00326"/>
</dbReference>
<evidence type="ECO:0000313" key="16">
    <source>
        <dbReference type="Proteomes" id="UP000184603"/>
    </source>
</evidence>
<comment type="subcellular location">
    <subcellularLocation>
        <location evidence="12">Cytoplasm</location>
    </subcellularLocation>
</comment>
<dbReference type="Proteomes" id="UP000184603">
    <property type="component" value="Unassembled WGS sequence"/>
</dbReference>
<dbReference type="NCBIfam" id="TIGR00551">
    <property type="entry name" value="nadB"/>
    <property type="match status" value="1"/>
</dbReference>
<keyword evidence="5 12" id="KW-0285">Flavoprotein</keyword>
<dbReference type="SUPFAM" id="SSF46977">
    <property type="entry name" value="Succinate dehydrogenase/fumarate reductase flavoprotein C-terminal domain"/>
    <property type="match status" value="1"/>
</dbReference>
<comment type="cofactor">
    <cofactor evidence="1 12">
        <name>FAD</name>
        <dbReference type="ChEBI" id="CHEBI:57692"/>
    </cofactor>
</comment>
<keyword evidence="6 12" id="KW-0662">Pyridine nucleotide biosynthesis</keyword>
<dbReference type="GO" id="GO:0034628">
    <property type="term" value="P:'de novo' NAD+ biosynthetic process from L-aspartate"/>
    <property type="evidence" value="ECO:0007669"/>
    <property type="project" value="TreeGrafter"/>
</dbReference>
<proteinExistence type="inferred from homology"/>
<accession>A0A1M7XW94</accession>
<dbReference type="Pfam" id="PF00890">
    <property type="entry name" value="FAD_binding_2"/>
    <property type="match status" value="1"/>
</dbReference>
<dbReference type="NCBIfam" id="NF006567">
    <property type="entry name" value="PRK09077.1"/>
    <property type="match status" value="1"/>
</dbReference>
<dbReference type="Gene3D" id="3.90.700.10">
    <property type="entry name" value="Succinate dehydrogenase/fumarate reductase flavoprotein, catalytic domain"/>
    <property type="match status" value="1"/>
</dbReference>
<comment type="catalytic activity">
    <reaction evidence="9">
        <text>L-aspartate + O2 = iminosuccinate + H2O2</text>
        <dbReference type="Rhea" id="RHEA:25876"/>
        <dbReference type="ChEBI" id="CHEBI:15379"/>
        <dbReference type="ChEBI" id="CHEBI:16240"/>
        <dbReference type="ChEBI" id="CHEBI:29991"/>
        <dbReference type="ChEBI" id="CHEBI:77875"/>
        <dbReference type="EC" id="1.4.3.16"/>
    </reaction>
    <physiologicalReaction direction="left-to-right" evidence="9">
        <dbReference type="Rhea" id="RHEA:25877"/>
    </physiologicalReaction>
</comment>
<dbReference type="Gene3D" id="3.50.50.60">
    <property type="entry name" value="FAD/NAD(P)-binding domain"/>
    <property type="match status" value="1"/>
</dbReference>
<comment type="similarity">
    <text evidence="3 12">Belongs to the FAD-dependent oxidoreductase 2 family. NadB subfamily.</text>
</comment>
<comment type="function">
    <text evidence="12">Catalyzes the oxidation of L-aspartate to iminoaspartate.</text>
</comment>
<evidence type="ECO:0000313" key="15">
    <source>
        <dbReference type="EMBL" id="SHO43006.1"/>
    </source>
</evidence>
<evidence type="ECO:0000259" key="14">
    <source>
        <dbReference type="Pfam" id="PF02910"/>
    </source>
</evidence>
<dbReference type="RefSeq" id="WP_073611606.1">
    <property type="nucleotide sequence ID" value="NZ_FRFE01000001.1"/>
</dbReference>
<evidence type="ECO:0000256" key="5">
    <source>
        <dbReference type="ARBA" id="ARBA00022630"/>
    </source>
</evidence>
<evidence type="ECO:0000256" key="6">
    <source>
        <dbReference type="ARBA" id="ARBA00022642"/>
    </source>
</evidence>
<feature type="domain" description="Fumarate reductase/succinate dehydrogenase flavoprotein-like C-terminal" evidence="14">
    <location>
        <begin position="436"/>
        <end position="519"/>
    </location>
</feature>
<dbReference type="STRING" id="1121416.SAMN02745220_00250"/>
<dbReference type="EMBL" id="FRFE01000001">
    <property type="protein sequence ID" value="SHO43006.1"/>
    <property type="molecule type" value="Genomic_DNA"/>
</dbReference>
<evidence type="ECO:0000256" key="4">
    <source>
        <dbReference type="ARBA" id="ARBA00012173"/>
    </source>
</evidence>
<evidence type="ECO:0000256" key="11">
    <source>
        <dbReference type="PIRSR" id="PIRSR000171-1"/>
    </source>
</evidence>
<evidence type="ECO:0000256" key="1">
    <source>
        <dbReference type="ARBA" id="ARBA00001974"/>
    </source>
</evidence>
<comment type="pathway">
    <text evidence="2 12">Cofactor biosynthesis; NAD(+) biosynthesis; iminoaspartate from L-aspartate (oxidase route): step 1/1.</text>
</comment>
<dbReference type="PANTHER" id="PTHR42716">
    <property type="entry name" value="L-ASPARTATE OXIDASE"/>
    <property type="match status" value="1"/>
</dbReference>
<feature type="domain" description="FAD-dependent oxidoreductase 2 FAD-binding" evidence="13">
    <location>
        <begin position="4"/>
        <end position="383"/>
    </location>
</feature>